<evidence type="ECO:0000313" key="3">
    <source>
        <dbReference type="Proteomes" id="UP000515743"/>
    </source>
</evidence>
<proteinExistence type="predicted"/>
<gene>
    <name evidence="2" type="ORF">H0194_05610</name>
</gene>
<dbReference type="Proteomes" id="UP000515743">
    <property type="component" value="Chromosome"/>
</dbReference>
<dbReference type="Pfam" id="PF13630">
    <property type="entry name" value="SdpI"/>
    <property type="match status" value="1"/>
</dbReference>
<keyword evidence="1" id="KW-0812">Transmembrane</keyword>
<dbReference type="InterPro" id="IPR025962">
    <property type="entry name" value="SdpI/YhfL"/>
</dbReference>
<dbReference type="EMBL" id="CP059404">
    <property type="protein sequence ID" value="QNE88599.1"/>
    <property type="molecule type" value="Genomic_DNA"/>
</dbReference>
<organism evidence="2 3">
    <name type="scientific">Corynebacterium incognita</name>
    <dbReference type="NCBI Taxonomy" id="2754725"/>
    <lineage>
        <taxon>Bacteria</taxon>
        <taxon>Bacillati</taxon>
        <taxon>Actinomycetota</taxon>
        <taxon>Actinomycetes</taxon>
        <taxon>Mycobacteriales</taxon>
        <taxon>Corynebacteriaceae</taxon>
        <taxon>Corynebacterium</taxon>
    </lineage>
</organism>
<dbReference type="KEGG" id="cik:H0194_05610"/>
<keyword evidence="3" id="KW-1185">Reference proteome</keyword>
<feature type="transmembrane region" description="Helical" evidence="1">
    <location>
        <begin position="80"/>
        <end position="102"/>
    </location>
</feature>
<keyword evidence="1" id="KW-1133">Transmembrane helix</keyword>
<feature type="transmembrane region" description="Helical" evidence="1">
    <location>
        <begin position="50"/>
        <end position="74"/>
    </location>
</feature>
<evidence type="ECO:0000313" key="2">
    <source>
        <dbReference type="EMBL" id="QNE88599.1"/>
    </source>
</evidence>
<keyword evidence="1" id="KW-0472">Membrane</keyword>
<reference evidence="2 3" key="1">
    <citation type="submission" date="2020-07" db="EMBL/GenBank/DDBJ databases">
        <title>Complete genome and description of Corynebacterium incognita strain Marseille-Q3630 sp. nov.</title>
        <authorList>
            <person name="Boxberger M."/>
        </authorList>
    </citation>
    <scope>NUCLEOTIDE SEQUENCE [LARGE SCALE GENOMIC DNA]</scope>
    <source>
        <strain evidence="2 3">Marseille-Q3630</strain>
    </source>
</reference>
<sequence>MLAIGIVLLIFATVLLVVGGLAAFRRLPGNAYIGLRLVELRKSKKAWDHAHAVAGPFWALAGISLVFGGLVALVAEGWMWAIPVISVVVAVLVVSVGSNLGARAAYLFDDKPKVDLGALRQAAKTADNG</sequence>
<accession>A0A7G7CLY3</accession>
<protein>
    <submittedName>
        <fullName evidence="2">SdpI family protein</fullName>
    </submittedName>
</protein>
<evidence type="ECO:0000256" key="1">
    <source>
        <dbReference type="SAM" id="Phobius"/>
    </source>
</evidence>
<dbReference type="AlphaFoldDB" id="A0A7G7CLY3"/>
<name>A0A7G7CLY3_9CORY</name>
<dbReference type="RefSeq" id="WP_185174990.1">
    <property type="nucleotide sequence ID" value="NZ_CP059404.1"/>
</dbReference>
<feature type="transmembrane region" description="Helical" evidence="1">
    <location>
        <begin position="6"/>
        <end position="24"/>
    </location>
</feature>